<name>A0A0H5PWK5_9ZZZZ</name>
<reference evidence="1" key="1">
    <citation type="submission" date="2015-06" db="EMBL/GenBank/DDBJ databases">
        <authorList>
            <person name="Joergensen T."/>
        </authorList>
    </citation>
    <scope>NUCLEOTIDE SEQUENCE</scope>
    <source>
        <strain evidence="1">RGRH0183</strain>
    </source>
</reference>
<sequence length="91" mass="10652">MKQLQLDGMPEAWEQPRLVKTPDDVYRVELRLTMWPDDSRYTVAVQATHEHTGELVAWKMTPGLDLAHVHDQLDRWLAEVKCRVLELAEPF</sequence>
<reference evidence="1" key="2">
    <citation type="submission" date="2015-07" db="EMBL/GenBank/DDBJ databases">
        <title>Plasmids, circular viruses and viroids from rat gut.</title>
        <authorList>
            <person name="Jorgensen T.J."/>
            <person name="Hansen M.A."/>
            <person name="Xu Z."/>
            <person name="Tabak M.A."/>
            <person name="Sorensen S.J."/>
            <person name="Hansen L.H."/>
        </authorList>
    </citation>
    <scope>NUCLEOTIDE SEQUENCE</scope>
    <source>
        <strain evidence="1">RGRH0183</strain>
    </source>
</reference>
<dbReference type="AlphaFoldDB" id="A0A0H5PWK5"/>
<dbReference type="EMBL" id="LN852868">
    <property type="protein sequence ID" value="CRY94136.1"/>
    <property type="molecule type" value="Genomic_DNA"/>
</dbReference>
<protein>
    <submittedName>
        <fullName evidence="1">Uncharacterized protein</fullName>
    </submittedName>
</protein>
<evidence type="ECO:0000313" key="1">
    <source>
        <dbReference type="EMBL" id="CRY94136.1"/>
    </source>
</evidence>
<proteinExistence type="predicted"/>
<accession>A0A0H5PWK5</accession>
<organism evidence="1">
    <name type="scientific">uncultured prokaryote</name>
    <dbReference type="NCBI Taxonomy" id="198431"/>
    <lineage>
        <taxon>unclassified sequences</taxon>
        <taxon>environmental samples</taxon>
    </lineage>
</organism>